<feature type="region of interest" description="Disordered" evidence="1">
    <location>
        <begin position="41"/>
        <end position="75"/>
    </location>
</feature>
<proteinExistence type="predicted"/>
<keyword evidence="3" id="KW-1185">Reference proteome</keyword>
<dbReference type="Proteomes" id="UP000295662">
    <property type="component" value="Unassembled WGS sequence"/>
</dbReference>
<dbReference type="EMBL" id="SOCA01000004">
    <property type="protein sequence ID" value="TDU70739.1"/>
    <property type="molecule type" value="Genomic_DNA"/>
</dbReference>
<reference evidence="2 3" key="1">
    <citation type="submission" date="2019-03" db="EMBL/GenBank/DDBJ databases">
        <title>Genomic Encyclopedia of Archaeal and Bacterial Type Strains, Phase II (KMG-II): from individual species to whole genera.</title>
        <authorList>
            <person name="Goeker M."/>
        </authorList>
    </citation>
    <scope>NUCLEOTIDE SEQUENCE [LARGE SCALE GENOMIC DNA]</scope>
    <source>
        <strain evidence="2 3">ATCC 25309</strain>
    </source>
</reference>
<dbReference type="OrthoDB" id="196502at2"/>
<protein>
    <submittedName>
        <fullName evidence="2">Uncharacterized protein</fullName>
    </submittedName>
</protein>
<dbReference type="RefSeq" id="WP_133795832.1">
    <property type="nucleotide sequence ID" value="NZ_SOCA01000004.1"/>
</dbReference>
<name>A0A4R7RZA9_9BACT</name>
<evidence type="ECO:0000313" key="2">
    <source>
        <dbReference type="EMBL" id="TDU70739.1"/>
    </source>
</evidence>
<gene>
    <name evidence="2" type="ORF">EI77_02787</name>
</gene>
<organism evidence="2 3">
    <name type="scientific">Prosthecobacter fusiformis</name>
    <dbReference type="NCBI Taxonomy" id="48464"/>
    <lineage>
        <taxon>Bacteria</taxon>
        <taxon>Pseudomonadati</taxon>
        <taxon>Verrucomicrobiota</taxon>
        <taxon>Verrucomicrobiia</taxon>
        <taxon>Verrucomicrobiales</taxon>
        <taxon>Verrucomicrobiaceae</taxon>
        <taxon>Prosthecobacter</taxon>
    </lineage>
</organism>
<dbReference type="AlphaFoldDB" id="A0A4R7RZA9"/>
<sequence>MIDTTLPIKPERCFTWEQWQAGRAERRRVGNLVAPAIIRRKEGPDDKRLRATYGGERGPPFNKPFDPPSLEAPKE</sequence>
<comment type="caution">
    <text evidence="2">The sequence shown here is derived from an EMBL/GenBank/DDBJ whole genome shotgun (WGS) entry which is preliminary data.</text>
</comment>
<evidence type="ECO:0000313" key="3">
    <source>
        <dbReference type="Proteomes" id="UP000295662"/>
    </source>
</evidence>
<evidence type="ECO:0000256" key="1">
    <source>
        <dbReference type="SAM" id="MobiDB-lite"/>
    </source>
</evidence>
<accession>A0A4R7RZA9</accession>